<dbReference type="Gene3D" id="3.90.640.10">
    <property type="entry name" value="Actin, Chain A, domain 4"/>
    <property type="match status" value="1"/>
</dbReference>
<dbReference type="InterPro" id="IPR042403">
    <property type="entry name" value="Spt21/Ams2"/>
</dbReference>
<dbReference type="Pfam" id="PF25823">
    <property type="entry name" value="Ams2-SPT21_N"/>
    <property type="match status" value="1"/>
</dbReference>
<feature type="compositionally biased region" description="Polar residues" evidence="8">
    <location>
        <begin position="1503"/>
        <end position="1513"/>
    </location>
</feature>
<evidence type="ECO:0000256" key="1">
    <source>
        <dbReference type="ARBA" id="ARBA00004245"/>
    </source>
</evidence>
<gene>
    <name evidence="10" type="ORF">BLS_007884</name>
</gene>
<dbReference type="InterPro" id="IPR020902">
    <property type="entry name" value="Actin/actin-like_CS"/>
</dbReference>
<protein>
    <recommendedName>
        <fullName evidence="9">Ams2/SPT21 N-terminal domain-containing protein</fullName>
    </recommendedName>
</protein>
<feature type="compositionally biased region" description="Polar residues" evidence="8">
    <location>
        <begin position="866"/>
        <end position="881"/>
    </location>
</feature>
<feature type="compositionally biased region" description="Polar residues" evidence="8">
    <location>
        <begin position="1082"/>
        <end position="1093"/>
    </location>
</feature>
<dbReference type="PRINTS" id="PR00190">
    <property type="entry name" value="ACTIN"/>
</dbReference>
<dbReference type="CDD" id="cd10220">
    <property type="entry name" value="ASKHA_NBD_Arp2"/>
    <property type="match status" value="1"/>
</dbReference>
<name>A0A8H3U8P6_VENIN</name>
<keyword evidence="7" id="KW-0206">Cytoskeleton</keyword>
<dbReference type="Pfam" id="PF00022">
    <property type="entry name" value="Actin"/>
    <property type="match status" value="1"/>
</dbReference>
<dbReference type="GO" id="GO:0005856">
    <property type="term" value="C:cytoskeleton"/>
    <property type="evidence" value="ECO:0007669"/>
    <property type="project" value="UniProtKB-SubCell"/>
</dbReference>
<feature type="domain" description="Ams2/SPT21 N-terminal" evidence="9">
    <location>
        <begin position="420"/>
        <end position="559"/>
    </location>
</feature>
<feature type="compositionally biased region" description="Low complexity" evidence="8">
    <location>
        <begin position="686"/>
        <end position="698"/>
    </location>
</feature>
<dbReference type="Proteomes" id="UP000433883">
    <property type="component" value="Unassembled WGS sequence"/>
</dbReference>
<feature type="region of interest" description="Disordered" evidence="8">
    <location>
        <begin position="1484"/>
        <end position="1522"/>
    </location>
</feature>
<dbReference type="GO" id="GO:0006357">
    <property type="term" value="P:regulation of transcription by RNA polymerase II"/>
    <property type="evidence" value="ECO:0007669"/>
    <property type="project" value="TreeGrafter"/>
</dbReference>
<evidence type="ECO:0000256" key="4">
    <source>
        <dbReference type="ARBA" id="ARBA00022741"/>
    </source>
</evidence>
<dbReference type="GO" id="GO:0034314">
    <property type="term" value="P:Arp2/3 complex-mediated actin nucleation"/>
    <property type="evidence" value="ECO:0007669"/>
    <property type="project" value="UniProtKB-ARBA"/>
</dbReference>
<feature type="region of interest" description="Disordered" evidence="8">
    <location>
        <begin position="670"/>
        <end position="698"/>
    </location>
</feature>
<feature type="compositionally biased region" description="Low complexity" evidence="8">
    <location>
        <begin position="1343"/>
        <end position="1352"/>
    </location>
</feature>
<comment type="caution">
    <text evidence="10">The sequence shown here is derived from an EMBL/GenBank/DDBJ whole genome shotgun (WGS) entry which is preliminary data.</text>
</comment>
<dbReference type="InterPro" id="IPR043129">
    <property type="entry name" value="ATPase_NBD"/>
</dbReference>
<evidence type="ECO:0000313" key="11">
    <source>
        <dbReference type="Proteomes" id="UP000433883"/>
    </source>
</evidence>
<proteinExistence type="inferred from homology"/>
<dbReference type="InterPro" id="IPR013088">
    <property type="entry name" value="Znf_NHR/GATA"/>
</dbReference>
<keyword evidence="4" id="KW-0547">Nucleotide-binding</keyword>
<feature type="compositionally biased region" description="Polar residues" evidence="8">
    <location>
        <begin position="1030"/>
        <end position="1053"/>
    </location>
</feature>
<feature type="compositionally biased region" description="Pro residues" evidence="8">
    <location>
        <begin position="852"/>
        <end position="861"/>
    </location>
</feature>
<feature type="compositionally biased region" description="Polar residues" evidence="8">
    <location>
        <begin position="1416"/>
        <end position="1426"/>
    </location>
</feature>
<keyword evidence="6" id="KW-0009">Actin-binding</keyword>
<dbReference type="SUPFAM" id="SSF53067">
    <property type="entry name" value="Actin-like ATPase domain"/>
    <property type="match status" value="2"/>
</dbReference>
<feature type="compositionally biased region" description="Basic residues" evidence="8">
    <location>
        <begin position="1221"/>
        <end position="1232"/>
    </location>
</feature>
<keyword evidence="5" id="KW-0067">ATP-binding</keyword>
<dbReference type="InterPro" id="IPR057725">
    <property type="entry name" value="Ams2-SPT21_N"/>
</dbReference>
<comment type="subcellular location">
    <subcellularLocation>
        <location evidence="1">Cytoplasm</location>
        <location evidence="1">Cytoskeleton</location>
    </subcellularLocation>
</comment>
<feature type="compositionally biased region" description="Basic and acidic residues" evidence="8">
    <location>
        <begin position="1677"/>
        <end position="1686"/>
    </location>
</feature>
<feature type="compositionally biased region" description="Polar residues" evidence="8">
    <location>
        <begin position="676"/>
        <end position="685"/>
    </location>
</feature>
<dbReference type="EMBL" id="WNWQ01000640">
    <property type="protein sequence ID" value="KAE9965076.1"/>
    <property type="molecule type" value="Genomic_DNA"/>
</dbReference>
<keyword evidence="3" id="KW-0963">Cytoplasm</keyword>
<evidence type="ECO:0000256" key="7">
    <source>
        <dbReference type="ARBA" id="ARBA00023212"/>
    </source>
</evidence>
<feature type="region of interest" description="Disordered" evidence="8">
    <location>
        <begin position="1333"/>
        <end position="1435"/>
    </location>
</feature>
<evidence type="ECO:0000259" key="9">
    <source>
        <dbReference type="Pfam" id="PF25823"/>
    </source>
</evidence>
<dbReference type="Gene3D" id="3.30.50.10">
    <property type="entry name" value="Erythroid Transcription Factor GATA-1, subunit A"/>
    <property type="match status" value="1"/>
</dbReference>
<dbReference type="GO" id="GO:0003779">
    <property type="term" value="F:actin binding"/>
    <property type="evidence" value="ECO:0007669"/>
    <property type="project" value="UniProtKB-KW"/>
</dbReference>
<dbReference type="GO" id="GO:0030466">
    <property type="term" value="P:silent mating-type cassette heterochromatin formation"/>
    <property type="evidence" value="ECO:0007669"/>
    <property type="project" value="TreeGrafter"/>
</dbReference>
<dbReference type="SMART" id="SM00268">
    <property type="entry name" value="ACTIN"/>
    <property type="match status" value="1"/>
</dbReference>
<dbReference type="SUPFAM" id="SSF57716">
    <property type="entry name" value="Glucocorticoid receptor-like (DNA-binding domain)"/>
    <property type="match status" value="1"/>
</dbReference>
<dbReference type="InterPro" id="IPR004000">
    <property type="entry name" value="Actin"/>
</dbReference>
<evidence type="ECO:0000256" key="2">
    <source>
        <dbReference type="ARBA" id="ARBA00010121"/>
    </source>
</evidence>
<feature type="compositionally biased region" description="Polar residues" evidence="8">
    <location>
        <begin position="1284"/>
        <end position="1311"/>
    </location>
</feature>
<sequence length="1717" mass="188438">MSTEAPIVLDGGTGFLKAGYAGQNFPDFQYPSIVGRPILRSEEQTGDIVVKDLMCGQDAADARSMLQITYPMENGIVKRWDDMQHLWDYTFFEKMKVDPTGRKILLTEPPMNPLKNREQMCEVMFERYNFGGVYVAIQAVLALYAQGLSSGVVVDSGDGVTHIVPVYESTVLNHLTRRLDVAGRDVTRNLIALLLRRGYALNRTADFETVRQIKEKLCYVSYDLELDQRLSEDTTVLVESYTLPDGRVIRVGSERFEAPECLFQPHLVDVEQPGIAEFLFNTIQAADVDVRSSLYKAIVLSGGSSMYPGLPSRLEKELKQLWLTKVLKGDPERLSKFKVRIEDPPRRRHMVFLGGAVLANIMADKHDMWITKQEWEEQGVRALEKLGPSPAPQEGDGSESDIPKRMMRGRFTLGKKTGTETNHRTVKVLYTFDDDNKTNCLARLPNALPIPVVALDETEIGIMELKICIQAIVASSPELIAKLEHDYTVYAYDYSEYETPLVGQGMLSWVLASASPTPTAPASQSQTMITGRVCKNILGLFSSNGIKETLEVKLKLVPVPTRSKNEFLQNMAIYRNPSVVMPDGFDNNAWDSFLQAIPVPNIMEDPQMNIGSSNGGRGQLARTGTGGVEQLHDMLTPKFEPDDDMFSMGQFNSRCGSPALSHHSYSAPQPVFDGSRPNSRLSMHGQQQPQLLQQQQQLQNPFSMDEQGFEEGPAPKRARLQQADWNGRGSFGSTADSLRVAVSTSASIRGFRPGSIAGHSSASNDMIPRAPTPQPGEKRGGRPLVQNRASNLRRESSASYTNRPQMDPNMMHTDSGIYSHDDDAHSSHFSSPSPNLPSSPPEYTPIEDTFPPSSPGLPELPHPTDSGFQSDFYNDAPSEQPTLRAPRFANNRRAHSNGQIQFMPLETGPNGEKPVIQSSRVDEVSQRRAACSVGRRSIDPNLPPSSPTPRPVQPQIGRSQLQRNHTAPTSRNASLTPFQPDAPSPNNPIESIEAQTDANSPADTTNGLQPPAVPTNISEAPALSRGPQEQYDNARTSTITLPPMNPHSQQGQAPRQGVKRTMARAQTWSAGADSSDVESDGPTGSNRPESSRFTAGPDRIKAPDPRLVEAVQTGAPVKYCLNCGEIKTSTWRPYWVRTCDGDGAEYYNKKTIGVHLVEPLIRNENGITTKYRVYKQFSRLTAEEKSANVYQQFTFCNPCGDYIRKWAVHRPQERWDPTFKPVKKKEKTKKRQPNPFTSDAVVPSSDFDGPPSNAMRRFSTMPDYTDPFLPSEGPMAPTPHASRPPTSGANQAPQQVPSLEQQPLAQAAVTQGAGNSWGADELEMALEKAIASSPARNMGSATSPIEIPEESPNPTRRLLFPSPRKDGEFKSLADPPEVGKSGHVTPTRSSSQPQKPHQKVSKKTPPKNILVDIDLHSTNNNKNVTAVGSHDHEMDKENLPPIQEGEDDDFAHLFDDTLLSGTPMPMTPRTEKTIQRMFKTPTPIKVRTPRTGNGNGSKRSRTSHLLETPTRSSGGIRKSPRFSGRGVFGGRMADLEQQQQLTPISASLNQLLNEAIRSSPGKSFGWSPGKLFGGDLGNMNFNGGSHSEYPLPSSPPIFHSGDFTTGIDGGEFGGGGGGGEAGNDFGGVLDLPGFEMWEDSSATDPVKGWEEFLAGDAATSGEEEKNGMIETNETITNEERKDKSGEVEQVFEETIVEKVAKLVTMEVDTTAAATVTA</sequence>
<dbReference type="Gene3D" id="3.30.420.40">
    <property type="match status" value="2"/>
</dbReference>
<feature type="compositionally biased region" description="Pro residues" evidence="8">
    <location>
        <begin position="834"/>
        <end position="843"/>
    </location>
</feature>
<dbReference type="PANTHER" id="PTHR39147:SF1">
    <property type="entry name" value="PROTEIN SPT21"/>
    <property type="match status" value="1"/>
</dbReference>
<feature type="compositionally biased region" description="Polar residues" evidence="8">
    <location>
        <begin position="1384"/>
        <end position="1395"/>
    </location>
</feature>
<dbReference type="GO" id="GO:0000183">
    <property type="term" value="P:rDNA heterochromatin formation"/>
    <property type="evidence" value="ECO:0007669"/>
    <property type="project" value="TreeGrafter"/>
</dbReference>
<dbReference type="PANTHER" id="PTHR39147">
    <property type="entry name" value="PROTEIN SPT21"/>
    <property type="match status" value="1"/>
</dbReference>
<feature type="region of interest" description="Disordered" evidence="8">
    <location>
        <begin position="1217"/>
        <end position="1311"/>
    </location>
</feature>
<feature type="compositionally biased region" description="Polar residues" evidence="8">
    <location>
        <begin position="956"/>
        <end position="977"/>
    </location>
</feature>
<evidence type="ECO:0000256" key="8">
    <source>
        <dbReference type="SAM" id="MobiDB-lite"/>
    </source>
</evidence>
<evidence type="ECO:0000256" key="6">
    <source>
        <dbReference type="ARBA" id="ARBA00023203"/>
    </source>
</evidence>
<comment type="similarity">
    <text evidence="2">Belongs to the actin family. ARP2 subfamily.</text>
</comment>
<evidence type="ECO:0000256" key="5">
    <source>
        <dbReference type="ARBA" id="ARBA00022840"/>
    </source>
</evidence>
<accession>A0A8H3U8P6</accession>
<feature type="region of interest" description="Disordered" evidence="8">
    <location>
        <begin position="1656"/>
        <end position="1686"/>
    </location>
</feature>
<evidence type="ECO:0000313" key="10">
    <source>
        <dbReference type="EMBL" id="KAE9965076.1"/>
    </source>
</evidence>
<organism evidence="10 11">
    <name type="scientific">Venturia inaequalis</name>
    <name type="common">Apple scab fungus</name>
    <dbReference type="NCBI Taxonomy" id="5025"/>
    <lineage>
        <taxon>Eukaryota</taxon>
        <taxon>Fungi</taxon>
        <taxon>Dikarya</taxon>
        <taxon>Ascomycota</taxon>
        <taxon>Pezizomycotina</taxon>
        <taxon>Dothideomycetes</taxon>
        <taxon>Pleosporomycetidae</taxon>
        <taxon>Venturiales</taxon>
        <taxon>Venturiaceae</taxon>
        <taxon>Venturia</taxon>
    </lineage>
</organism>
<feature type="compositionally biased region" description="Basic residues" evidence="8">
    <location>
        <begin position="1396"/>
        <end position="1405"/>
    </location>
</feature>
<dbReference type="GO" id="GO:0005524">
    <property type="term" value="F:ATP binding"/>
    <property type="evidence" value="ECO:0007669"/>
    <property type="project" value="UniProtKB-KW"/>
</dbReference>
<evidence type="ECO:0000256" key="3">
    <source>
        <dbReference type="ARBA" id="ARBA00022490"/>
    </source>
</evidence>
<dbReference type="GO" id="GO:0008270">
    <property type="term" value="F:zinc ion binding"/>
    <property type="evidence" value="ECO:0007669"/>
    <property type="project" value="InterPro"/>
</dbReference>
<feature type="compositionally biased region" description="Pro residues" evidence="8">
    <location>
        <begin position="941"/>
        <end position="952"/>
    </location>
</feature>
<feature type="region of interest" description="Disordered" evidence="8">
    <location>
        <begin position="750"/>
        <end position="1102"/>
    </location>
</feature>
<dbReference type="FunFam" id="3.90.640.10:FF:000005">
    <property type="entry name" value="Actin-related protein 2"/>
    <property type="match status" value="1"/>
</dbReference>
<feature type="compositionally biased region" description="Polar residues" evidence="8">
    <location>
        <begin position="987"/>
        <end position="1008"/>
    </location>
</feature>
<dbReference type="PROSITE" id="PS01132">
    <property type="entry name" value="ACTINS_ACT_LIKE"/>
    <property type="match status" value="1"/>
</dbReference>
<reference evidence="10 11" key="1">
    <citation type="submission" date="2019-11" db="EMBL/GenBank/DDBJ databases">
        <title>Venturia inaequalis Genome Resource.</title>
        <authorList>
            <person name="Lichtner F.J."/>
        </authorList>
    </citation>
    <scope>NUCLEOTIDE SEQUENCE [LARGE SCALE GENOMIC DNA]</scope>
    <source>
        <strain evidence="10">Bline_iso_100314</strain>
    </source>
</reference>
<dbReference type="FunFam" id="3.30.420.40:FF:000050">
    <property type="entry name" value="Actin, alpha skeletal muscle"/>
    <property type="match status" value="1"/>
</dbReference>